<dbReference type="Proteomes" id="UP000724584">
    <property type="component" value="Unassembled WGS sequence"/>
</dbReference>
<dbReference type="EMBL" id="JAGIZQ010000003">
    <property type="protein sequence ID" value="KAH6636215.1"/>
    <property type="molecule type" value="Genomic_DNA"/>
</dbReference>
<sequence>MAWPCPAAMAWPCPGCPAKSRRGGRLQMAMESRRPTKGVWGYWHCTFTKGVGVGSRQKTLPPDGIVLSGQDSWFTRALSATLLFLFWLEFAFCLPVSVRDHSIISLRPTPRGHLLTLYRVVSPSGLYAAAIYRWRREGSCVLSNMVGRRRLVRWLPPWFFETL</sequence>
<organism evidence="1 2">
    <name type="scientific">Chaetomium tenue</name>
    <dbReference type="NCBI Taxonomy" id="1854479"/>
    <lineage>
        <taxon>Eukaryota</taxon>
        <taxon>Fungi</taxon>
        <taxon>Dikarya</taxon>
        <taxon>Ascomycota</taxon>
        <taxon>Pezizomycotina</taxon>
        <taxon>Sordariomycetes</taxon>
        <taxon>Sordariomycetidae</taxon>
        <taxon>Sordariales</taxon>
        <taxon>Chaetomiaceae</taxon>
        <taxon>Chaetomium</taxon>
    </lineage>
</organism>
<proteinExistence type="predicted"/>
<protein>
    <submittedName>
        <fullName evidence="1">Uncharacterized protein</fullName>
    </submittedName>
</protein>
<comment type="caution">
    <text evidence="1">The sequence shown here is derived from an EMBL/GenBank/DDBJ whole genome shotgun (WGS) entry which is preliminary data.</text>
</comment>
<accession>A0ACB7PEX5</accession>
<evidence type="ECO:0000313" key="2">
    <source>
        <dbReference type="Proteomes" id="UP000724584"/>
    </source>
</evidence>
<reference evidence="1 2" key="1">
    <citation type="journal article" date="2021" name="Nat. Commun.">
        <title>Genetic determinants of endophytism in the Arabidopsis root mycobiome.</title>
        <authorList>
            <person name="Mesny F."/>
            <person name="Miyauchi S."/>
            <person name="Thiergart T."/>
            <person name="Pickel B."/>
            <person name="Atanasova L."/>
            <person name="Karlsson M."/>
            <person name="Huettel B."/>
            <person name="Barry K.W."/>
            <person name="Haridas S."/>
            <person name="Chen C."/>
            <person name="Bauer D."/>
            <person name="Andreopoulos W."/>
            <person name="Pangilinan J."/>
            <person name="LaButti K."/>
            <person name="Riley R."/>
            <person name="Lipzen A."/>
            <person name="Clum A."/>
            <person name="Drula E."/>
            <person name="Henrissat B."/>
            <person name="Kohler A."/>
            <person name="Grigoriev I.V."/>
            <person name="Martin F.M."/>
            <person name="Hacquard S."/>
        </authorList>
    </citation>
    <scope>NUCLEOTIDE SEQUENCE [LARGE SCALE GENOMIC DNA]</scope>
    <source>
        <strain evidence="1 2">MPI-SDFR-AT-0079</strain>
    </source>
</reference>
<evidence type="ECO:0000313" key="1">
    <source>
        <dbReference type="EMBL" id="KAH6636215.1"/>
    </source>
</evidence>
<keyword evidence="2" id="KW-1185">Reference proteome</keyword>
<name>A0ACB7PEX5_9PEZI</name>
<gene>
    <name evidence="1" type="ORF">F5144DRAFT_546354</name>
</gene>